<evidence type="ECO:0000313" key="4">
    <source>
        <dbReference type="Proteomes" id="UP001225034"/>
    </source>
</evidence>
<dbReference type="InterPro" id="IPR007837">
    <property type="entry name" value="DinB"/>
</dbReference>
<keyword evidence="4" id="KW-1185">Reference proteome</keyword>
<name>A0ABT9YLT8_9BACI</name>
<dbReference type="Gene3D" id="1.20.120.450">
    <property type="entry name" value="dinb family like domain"/>
    <property type="match status" value="1"/>
</dbReference>
<dbReference type="Pfam" id="PF05163">
    <property type="entry name" value="DinB"/>
    <property type="match status" value="1"/>
</dbReference>
<gene>
    <name evidence="3" type="ORF">J2S05_002783</name>
</gene>
<dbReference type="InterPro" id="IPR034660">
    <property type="entry name" value="DinB/YfiT-like"/>
</dbReference>
<organism evidence="3 4">
    <name type="scientific">Alkalicoccobacillus murimartini</name>
    <dbReference type="NCBI Taxonomy" id="171685"/>
    <lineage>
        <taxon>Bacteria</taxon>
        <taxon>Bacillati</taxon>
        <taxon>Bacillota</taxon>
        <taxon>Bacilli</taxon>
        <taxon>Bacillales</taxon>
        <taxon>Bacillaceae</taxon>
        <taxon>Alkalicoccobacillus</taxon>
    </lineage>
</organism>
<evidence type="ECO:0000256" key="1">
    <source>
        <dbReference type="ARBA" id="ARBA00008635"/>
    </source>
</evidence>
<comment type="similarity">
    <text evidence="1">Belongs to the DinB family.</text>
</comment>
<keyword evidence="2" id="KW-0479">Metal-binding</keyword>
<dbReference type="Proteomes" id="UP001225034">
    <property type="component" value="Unassembled WGS sequence"/>
</dbReference>
<sequence>MFRTKEDFLQEWSSEKELTMNVLHSLTDETLGQSVVAGHSTLGWLGWHVTTTIPFFASAAGLKKVERPSSNASTHAKGIVEAYDKLSSDLLNEIKDEWTDEDFSEMVDFFGSSNPKGYVLRMLLSHQGHHRGQMTVLLRQAGLPVPGVYGPTIEDKQK</sequence>
<accession>A0ABT9YLT8</accession>
<reference evidence="3 4" key="1">
    <citation type="submission" date="2023-07" db="EMBL/GenBank/DDBJ databases">
        <title>Genomic Encyclopedia of Type Strains, Phase IV (KMG-IV): sequencing the most valuable type-strain genomes for metagenomic binning, comparative biology and taxonomic classification.</title>
        <authorList>
            <person name="Goeker M."/>
        </authorList>
    </citation>
    <scope>NUCLEOTIDE SEQUENCE [LARGE SCALE GENOMIC DNA]</scope>
    <source>
        <strain evidence="3 4">DSM 19154</strain>
    </source>
</reference>
<proteinExistence type="inferred from homology"/>
<protein>
    <submittedName>
        <fullName evidence="3">Damage-inducible protein DinB</fullName>
    </submittedName>
</protein>
<comment type="caution">
    <text evidence="3">The sequence shown here is derived from an EMBL/GenBank/DDBJ whole genome shotgun (WGS) entry which is preliminary data.</text>
</comment>
<evidence type="ECO:0000256" key="2">
    <source>
        <dbReference type="ARBA" id="ARBA00022723"/>
    </source>
</evidence>
<dbReference type="SUPFAM" id="SSF109854">
    <property type="entry name" value="DinB/YfiT-like putative metalloenzymes"/>
    <property type="match status" value="1"/>
</dbReference>
<dbReference type="EMBL" id="JAUSUA010000004">
    <property type="protein sequence ID" value="MDQ0207974.1"/>
    <property type="molecule type" value="Genomic_DNA"/>
</dbReference>
<evidence type="ECO:0000313" key="3">
    <source>
        <dbReference type="EMBL" id="MDQ0207974.1"/>
    </source>
</evidence>
<dbReference type="RefSeq" id="WP_306983681.1">
    <property type="nucleotide sequence ID" value="NZ_JAUSUA010000004.1"/>
</dbReference>